<keyword evidence="2" id="KW-0238">DNA-binding</keyword>
<reference evidence="4" key="1">
    <citation type="submission" date="2019-11" db="EMBL/GenBank/DDBJ databases">
        <title>Lipid analysis of CO2-rich subsurface aquifers suggests an autotrophy-based deep biosphere with lysolipids enriched in CPR bacteria.</title>
        <authorList>
            <person name="Probst A.J."/>
            <person name="Elling F.J."/>
            <person name="Castelle C.J."/>
            <person name="Zhu Q."/>
            <person name="Elvert M."/>
            <person name="Birarda G."/>
            <person name="Holman H.-Y."/>
            <person name="Lane K.R."/>
            <person name="Ladd B."/>
            <person name="Ryan M.C."/>
            <person name="Woyke T."/>
            <person name="Hinrichs K.-U."/>
            <person name="Banfield J.F."/>
        </authorList>
    </citation>
    <scope>NUCLEOTIDE SEQUENCE</scope>
    <source>
        <strain evidence="4">CG_2015-04_33_537</strain>
    </source>
</reference>
<evidence type="ECO:0000256" key="2">
    <source>
        <dbReference type="ARBA" id="ARBA00023125"/>
    </source>
</evidence>
<dbReference type="Proteomes" id="UP000738826">
    <property type="component" value="Unassembled WGS sequence"/>
</dbReference>
<gene>
    <name evidence="4" type="ORF">GW779_02005</name>
</gene>
<comment type="caution">
    <text evidence="4">The sequence shown here is derived from an EMBL/GenBank/DDBJ whole genome shotgun (WGS) entry which is preliminary data.</text>
</comment>
<dbReference type="Pfam" id="PF00872">
    <property type="entry name" value="Transposase_mut"/>
    <property type="match status" value="1"/>
</dbReference>
<evidence type="ECO:0000256" key="1">
    <source>
        <dbReference type="ARBA" id="ARBA00022578"/>
    </source>
</evidence>
<dbReference type="AlphaFoldDB" id="A0A8J7Z1B0"/>
<dbReference type="GO" id="GO:0006313">
    <property type="term" value="P:DNA transposition"/>
    <property type="evidence" value="ECO:0007669"/>
    <property type="project" value="InterPro"/>
</dbReference>
<protein>
    <recommendedName>
        <fullName evidence="6">MULE transposase domain-containing protein</fullName>
    </recommendedName>
</protein>
<accession>A0A8J7Z1B0</accession>
<organism evidence="4 5">
    <name type="scientific">Candidatus Altarchaeum hamiconexum</name>
    <dbReference type="NCBI Taxonomy" id="1803513"/>
    <lineage>
        <taxon>Archaea</taxon>
        <taxon>Candidatus Altarchaeota</taxon>
        <taxon>Candidatus Altiarchaeia</taxon>
        <taxon>Candidatus Altarchaeales</taxon>
        <taxon>Candidatus Altarchaeaceae</taxon>
        <taxon>Candidatus Altarchaeum</taxon>
    </lineage>
</organism>
<name>A0A8J7Z1B0_9ARCH</name>
<sequence>MKKEVGDVLSEHIEKVLQDVAEQYGVTCIKIVLSDDDPIYSTIVPKIFPFAIHRICLWHILKNFLKALEKAHINSEIFQKAMSTINCLWHVNNQKEAMEIVDKLQSILNGTNKKIIRRLAKIMERIIENRIGLLDFRTNNPSESTFARIKPLIKVMKSFQSGKGMKNYLYCMVMGYNTSSFVDGAHKNKSPIELVCPIGVGDKMTPFSYI</sequence>
<dbReference type="GO" id="GO:0004803">
    <property type="term" value="F:transposase activity"/>
    <property type="evidence" value="ECO:0007669"/>
    <property type="project" value="InterPro"/>
</dbReference>
<evidence type="ECO:0008006" key="6">
    <source>
        <dbReference type="Google" id="ProtNLM"/>
    </source>
</evidence>
<proteinExistence type="predicted"/>
<keyword evidence="3" id="KW-0233">DNA recombination</keyword>
<evidence type="ECO:0000313" key="4">
    <source>
        <dbReference type="EMBL" id="NCS91183.1"/>
    </source>
</evidence>
<keyword evidence="1" id="KW-0815">Transposition</keyword>
<evidence type="ECO:0000256" key="3">
    <source>
        <dbReference type="ARBA" id="ARBA00023172"/>
    </source>
</evidence>
<dbReference type="InterPro" id="IPR001207">
    <property type="entry name" value="Transposase_mutator"/>
</dbReference>
<evidence type="ECO:0000313" key="5">
    <source>
        <dbReference type="Proteomes" id="UP000738826"/>
    </source>
</evidence>
<dbReference type="EMBL" id="JAACQH010000035">
    <property type="protein sequence ID" value="NCS91183.1"/>
    <property type="molecule type" value="Genomic_DNA"/>
</dbReference>
<dbReference type="GO" id="GO:0003677">
    <property type="term" value="F:DNA binding"/>
    <property type="evidence" value="ECO:0007669"/>
    <property type="project" value="UniProtKB-KW"/>
</dbReference>